<dbReference type="InterPro" id="IPR018392">
    <property type="entry name" value="LysM"/>
</dbReference>
<dbReference type="SMART" id="SM00257">
    <property type="entry name" value="LysM"/>
    <property type="match status" value="1"/>
</dbReference>
<dbReference type="RefSeq" id="WP_057978145.1">
    <property type="nucleotide sequence ID" value="NZ_LKHP01000005.1"/>
</dbReference>
<dbReference type="AlphaFoldDB" id="A0A0R3K198"/>
<keyword evidence="3" id="KW-1185">Reference proteome</keyword>
<keyword evidence="2" id="KW-0131">Cell cycle</keyword>
<gene>
    <name evidence="2" type="primary">yneA_1</name>
    <name evidence="2" type="ORF">ABG79_01210</name>
</gene>
<comment type="caution">
    <text evidence="2">The sequence shown here is derived from an EMBL/GenBank/DDBJ whole genome shotgun (WGS) entry which is preliminary data.</text>
</comment>
<dbReference type="Gene3D" id="3.10.350.10">
    <property type="entry name" value="LysM domain"/>
    <property type="match status" value="1"/>
</dbReference>
<evidence type="ECO:0000259" key="1">
    <source>
        <dbReference type="PROSITE" id="PS51782"/>
    </source>
</evidence>
<reference evidence="2 3" key="1">
    <citation type="submission" date="2015-09" db="EMBL/GenBank/DDBJ databases">
        <title>Draft genome sequence of a Caloramator mitchellensis, a moderate thermophile from the Great Artesian Basin of Australia.</title>
        <authorList>
            <person name="Patel B.K."/>
        </authorList>
    </citation>
    <scope>NUCLEOTIDE SEQUENCE [LARGE SCALE GENOMIC DNA]</scope>
    <source>
        <strain evidence="2 3">VF08</strain>
    </source>
</reference>
<proteinExistence type="predicted"/>
<protein>
    <submittedName>
        <fullName evidence="2">Cell division suppressor protein YneA</fullName>
    </submittedName>
</protein>
<dbReference type="GO" id="GO:0051301">
    <property type="term" value="P:cell division"/>
    <property type="evidence" value="ECO:0007669"/>
    <property type="project" value="UniProtKB-KW"/>
</dbReference>
<dbReference type="SUPFAM" id="SSF54106">
    <property type="entry name" value="LysM domain"/>
    <property type="match status" value="1"/>
</dbReference>
<dbReference type="PROSITE" id="PS51782">
    <property type="entry name" value="LYSM"/>
    <property type="match status" value="1"/>
</dbReference>
<feature type="domain" description="LysM" evidence="1">
    <location>
        <begin position="35"/>
        <end position="85"/>
    </location>
</feature>
<dbReference type="STRING" id="908809.ABG79_01210"/>
<organism evidence="2 3">
    <name type="scientific">Caloramator mitchellensis</name>
    <dbReference type="NCBI Taxonomy" id="908809"/>
    <lineage>
        <taxon>Bacteria</taxon>
        <taxon>Bacillati</taxon>
        <taxon>Bacillota</taxon>
        <taxon>Clostridia</taxon>
        <taxon>Eubacteriales</taxon>
        <taxon>Clostridiaceae</taxon>
        <taxon>Caloramator</taxon>
    </lineage>
</organism>
<dbReference type="EMBL" id="LKHP01000005">
    <property type="protein sequence ID" value="KRQ87020.1"/>
    <property type="molecule type" value="Genomic_DNA"/>
</dbReference>
<evidence type="ECO:0000313" key="2">
    <source>
        <dbReference type="EMBL" id="KRQ87020.1"/>
    </source>
</evidence>
<name>A0A0R3K198_CALMK</name>
<dbReference type="Proteomes" id="UP000052015">
    <property type="component" value="Unassembled WGS sequence"/>
</dbReference>
<dbReference type="OrthoDB" id="1716479at2"/>
<dbReference type="CDD" id="cd00118">
    <property type="entry name" value="LysM"/>
    <property type="match status" value="1"/>
</dbReference>
<evidence type="ECO:0000313" key="3">
    <source>
        <dbReference type="Proteomes" id="UP000052015"/>
    </source>
</evidence>
<dbReference type="Pfam" id="PF01476">
    <property type="entry name" value="LysM"/>
    <property type="match status" value="1"/>
</dbReference>
<sequence>MKKGKLLIFVLVIILVVFPVFKKVKSEKIKNQEYIYVTVKSGDTVWKIAKKHNINKKDIRKLVYEIREINKLDTLIIHPGQLIKVPIE</sequence>
<accession>A0A0R3K198</accession>
<keyword evidence="2" id="KW-0132">Cell division</keyword>
<dbReference type="InterPro" id="IPR036779">
    <property type="entry name" value="LysM_dom_sf"/>
</dbReference>